<keyword evidence="6" id="KW-0472">Membrane</keyword>
<reference evidence="8" key="1">
    <citation type="submission" date="2023-02" db="EMBL/GenBank/DDBJ databases">
        <title>Genome of toxic invasive species Heracleum sosnowskyi carries increased number of genes despite the absence of recent whole-genome duplications.</title>
        <authorList>
            <person name="Schelkunov M."/>
            <person name="Shtratnikova V."/>
            <person name="Makarenko M."/>
            <person name="Klepikova A."/>
            <person name="Omelchenko D."/>
            <person name="Novikova G."/>
            <person name="Obukhova E."/>
            <person name="Bogdanov V."/>
            <person name="Penin A."/>
            <person name="Logacheva M."/>
        </authorList>
    </citation>
    <scope>NUCLEOTIDE SEQUENCE</scope>
    <source>
        <strain evidence="8">Hsosn_3</strain>
        <tissue evidence="8">Leaf</tissue>
    </source>
</reference>
<evidence type="ECO:0000256" key="1">
    <source>
        <dbReference type="ARBA" id="ARBA00022723"/>
    </source>
</evidence>
<comment type="caution">
    <text evidence="8">The sequence shown here is derived from an EMBL/GenBank/DDBJ whole genome shotgun (WGS) entry which is preliminary data.</text>
</comment>
<accession>A0AAD8IYS1</accession>
<protein>
    <submittedName>
        <fullName evidence="8">GRF-type domain-containing protein</fullName>
    </submittedName>
</protein>
<feature type="coiled-coil region" evidence="5">
    <location>
        <begin position="93"/>
        <end position="134"/>
    </location>
</feature>
<keyword evidence="6" id="KW-0812">Transmembrane</keyword>
<evidence type="ECO:0000313" key="8">
    <source>
        <dbReference type="EMBL" id="KAK1394131.1"/>
    </source>
</evidence>
<evidence type="ECO:0000256" key="5">
    <source>
        <dbReference type="SAM" id="Coils"/>
    </source>
</evidence>
<reference evidence="8" key="2">
    <citation type="submission" date="2023-05" db="EMBL/GenBank/DDBJ databases">
        <authorList>
            <person name="Schelkunov M.I."/>
        </authorList>
    </citation>
    <scope>NUCLEOTIDE SEQUENCE</scope>
    <source>
        <strain evidence="8">Hsosn_3</strain>
        <tissue evidence="8">Leaf</tissue>
    </source>
</reference>
<gene>
    <name evidence="8" type="ORF">POM88_013187</name>
</gene>
<dbReference type="InterPro" id="IPR010666">
    <property type="entry name" value="Znf_GRF"/>
</dbReference>
<dbReference type="GO" id="GO:0008270">
    <property type="term" value="F:zinc ion binding"/>
    <property type="evidence" value="ECO:0007669"/>
    <property type="project" value="UniProtKB-KW"/>
</dbReference>
<evidence type="ECO:0000256" key="6">
    <source>
        <dbReference type="SAM" id="Phobius"/>
    </source>
</evidence>
<keyword evidence="2 4" id="KW-0863">Zinc-finger</keyword>
<dbReference type="PANTHER" id="PTHR33248">
    <property type="entry name" value="ZINC ION-BINDING PROTEIN"/>
    <property type="match status" value="1"/>
</dbReference>
<dbReference type="Proteomes" id="UP001237642">
    <property type="component" value="Unassembled WGS sequence"/>
</dbReference>
<evidence type="ECO:0000256" key="4">
    <source>
        <dbReference type="PROSITE-ProRule" id="PRU01343"/>
    </source>
</evidence>
<keyword evidence="3" id="KW-0862">Zinc</keyword>
<evidence type="ECO:0000313" key="9">
    <source>
        <dbReference type="Proteomes" id="UP001237642"/>
    </source>
</evidence>
<dbReference type="EMBL" id="JAUIZM010000003">
    <property type="protein sequence ID" value="KAK1394131.1"/>
    <property type="molecule type" value="Genomic_DNA"/>
</dbReference>
<sequence>MTTNESPNTKTRGSTSNESVRNWDHKHCLCGRIARVNTSWTLTNPGRRFYTCSTAKDVQGCQFFQWVDEGFSGRAFDVITHLNHRRIYLEEKLKLVEENVEQNIEKRRILKEEKMQLIEGKQALEKEIKRLGRQLKLCAFVAVAVALLVDVTGFKCEWL</sequence>
<evidence type="ECO:0000259" key="7">
    <source>
        <dbReference type="PROSITE" id="PS51999"/>
    </source>
</evidence>
<dbReference type="Pfam" id="PF06839">
    <property type="entry name" value="Zn_ribbon_GRF"/>
    <property type="match status" value="1"/>
</dbReference>
<dbReference type="AlphaFoldDB" id="A0AAD8IYS1"/>
<keyword evidence="6" id="KW-1133">Transmembrane helix</keyword>
<keyword evidence="5" id="KW-0175">Coiled coil</keyword>
<keyword evidence="9" id="KW-1185">Reference proteome</keyword>
<evidence type="ECO:0000256" key="3">
    <source>
        <dbReference type="ARBA" id="ARBA00022833"/>
    </source>
</evidence>
<feature type="domain" description="GRF-type" evidence="7">
    <location>
        <begin position="28"/>
        <end position="70"/>
    </location>
</feature>
<feature type="transmembrane region" description="Helical" evidence="6">
    <location>
        <begin position="135"/>
        <end position="154"/>
    </location>
</feature>
<proteinExistence type="predicted"/>
<keyword evidence="1" id="KW-0479">Metal-binding</keyword>
<dbReference type="PROSITE" id="PS51999">
    <property type="entry name" value="ZF_GRF"/>
    <property type="match status" value="1"/>
</dbReference>
<name>A0AAD8IYS1_9APIA</name>
<evidence type="ECO:0000256" key="2">
    <source>
        <dbReference type="ARBA" id="ARBA00022771"/>
    </source>
</evidence>
<organism evidence="8 9">
    <name type="scientific">Heracleum sosnowskyi</name>
    <dbReference type="NCBI Taxonomy" id="360622"/>
    <lineage>
        <taxon>Eukaryota</taxon>
        <taxon>Viridiplantae</taxon>
        <taxon>Streptophyta</taxon>
        <taxon>Embryophyta</taxon>
        <taxon>Tracheophyta</taxon>
        <taxon>Spermatophyta</taxon>
        <taxon>Magnoliopsida</taxon>
        <taxon>eudicotyledons</taxon>
        <taxon>Gunneridae</taxon>
        <taxon>Pentapetalae</taxon>
        <taxon>asterids</taxon>
        <taxon>campanulids</taxon>
        <taxon>Apiales</taxon>
        <taxon>Apiaceae</taxon>
        <taxon>Apioideae</taxon>
        <taxon>apioid superclade</taxon>
        <taxon>Tordylieae</taxon>
        <taxon>Tordyliinae</taxon>
        <taxon>Heracleum</taxon>
    </lineage>
</organism>